<dbReference type="AlphaFoldDB" id="X1D0I4"/>
<reference evidence="1" key="1">
    <citation type="journal article" date="2014" name="Front. Microbiol.">
        <title>High frequency of phylogenetically diverse reductive dehalogenase-homologous genes in deep subseafloor sedimentary metagenomes.</title>
        <authorList>
            <person name="Kawai M."/>
            <person name="Futagami T."/>
            <person name="Toyoda A."/>
            <person name="Takaki Y."/>
            <person name="Nishi S."/>
            <person name="Hori S."/>
            <person name="Arai W."/>
            <person name="Tsubouchi T."/>
            <person name="Morono Y."/>
            <person name="Uchiyama I."/>
            <person name="Ito T."/>
            <person name="Fujiyama A."/>
            <person name="Inagaki F."/>
            <person name="Takami H."/>
        </authorList>
    </citation>
    <scope>NUCLEOTIDE SEQUENCE</scope>
    <source>
        <strain evidence="1">Expedition CK06-06</strain>
    </source>
</reference>
<protein>
    <recommendedName>
        <fullName evidence="2">Right handed beta helix domain-containing protein</fullName>
    </recommendedName>
</protein>
<evidence type="ECO:0000313" key="1">
    <source>
        <dbReference type="EMBL" id="GAH14331.1"/>
    </source>
</evidence>
<organism evidence="1">
    <name type="scientific">marine sediment metagenome</name>
    <dbReference type="NCBI Taxonomy" id="412755"/>
    <lineage>
        <taxon>unclassified sequences</taxon>
        <taxon>metagenomes</taxon>
        <taxon>ecological metagenomes</taxon>
    </lineage>
</organism>
<feature type="non-terminal residue" evidence="1">
    <location>
        <position position="1"/>
    </location>
</feature>
<gene>
    <name evidence="1" type="ORF">S01H4_58366</name>
</gene>
<accession>X1D0I4</accession>
<dbReference type="EMBL" id="BART01034084">
    <property type="protein sequence ID" value="GAH14331.1"/>
    <property type="molecule type" value="Genomic_DNA"/>
</dbReference>
<comment type="caution">
    <text evidence="1">The sequence shown here is derived from an EMBL/GenBank/DDBJ whole genome shotgun (WGS) entry which is preliminary data.</text>
</comment>
<sequence>SQTKKLVVQIPQILLILMFKKNPLKNSGSWDLTGTPIFIDGDATGIGAKNWTWAVSQPWCSGNGISVNPYVIENVTINGLNSSNCIEIRDSDNHFVSNSFI</sequence>
<evidence type="ECO:0008006" key="2">
    <source>
        <dbReference type="Google" id="ProtNLM"/>
    </source>
</evidence>
<name>X1D0I4_9ZZZZ</name>
<proteinExistence type="predicted"/>